<dbReference type="EMBL" id="NAEW01000020">
    <property type="protein sequence ID" value="OQM39598.1"/>
    <property type="molecule type" value="Genomic_DNA"/>
</dbReference>
<protein>
    <submittedName>
        <fullName evidence="2">Conjugal transfer protein TraX</fullName>
    </submittedName>
</protein>
<feature type="transmembrane region" description="Helical" evidence="1">
    <location>
        <begin position="102"/>
        <end position="120"/>
    </location>
</feature>
<keyword evidence="1" id="KW-0472">Membrane</keyword>
<accession>A0A1V8NT46</accession>
<sequence length="250" mass="28013">MNHRINPAPLFPVAMNPATLDVVKLVALLAMFVDHVNTLFLTNPDPLLYAFGRMAFPLFTLIWAMNVQRTPERLQKRANRLWLWAFITQPVFSLAFRHHEPWYALNILFVFAGVTQMLALKYKYGEKGIISGVLLLALMVWPLQPASYGLAGIMLATGLVLVYSGQGYWMYRLGIIVSLLSLCSLNDISHILGQPADILLFATLPTVFLPLMVISLAASVSSANRSRFMPARFFYFAYIGHLFIAFLAGA</sequence>
<feature type="transmembrane region" description="Helical" evidence="1">
    <location>
        <begin position="169"/>
        <end position="186"/>
    </location>
</feature>
<proteinExistence type="predicted"/>
<comment type="caution">
    <text evidence="2">The sequence shown here is derived from an EMBL/GenBank/DDBJ whole genome shotgun (WGS) entry which is preliminary data.</text>
</comment>
<organism evidence="2 3">
    <name type="scientific">Citrobacter braakii</name>
    <dbReference type="NCBI Taxonomy" id="57706"/>
    <lineage>
        <taxon>Bacteria</taxon>
        <taxon>Pseudomonadati</taxon>
        <taxon>Pseudomonadota</taxon>
        <taxon>Gammaproteobacteria</taxon>
        <taxon>Enterobacterales</taxon>
        <taxon>Enterobacteriaceae</taxon>
        <taxon>Citrobacter</taxon>
        <taxon>Citrobacter freundii complex</taxon>
    </lineage>
</organism>
<keyword evidence="1" id="KW-1133">Transmembrane helix</keyword>
<feature type="transmembrane region" description="Helical" evidence="1">
    <location>
        <begin position="198"/>
        <end position="220"/>
    </location>
</feature>
<evidence type="ECO:0000313" key="3">
    <source>
        <dbReference type="Proteomes" id="UP000192573"/>
    </source>
</evidence>
<keyword evidence="1" id="KW-0812">Transmembrane</keyword>
<dbReference type="AlphaFoldDB" id="A0A1V8NT46"/>
<gene>
    <name evidence="2" type="ORF">BZK42_23875</name>
</gene>
<dbReference type="Proteomes" id="UP000192573">
    <property type="component" value="Unassembled WGS sequence"/>
</dbReference>
<feature type="transmembrane region" description="Helical" evidence="1">
    <location>
        <begin position="232"/>
        <end position="249"/>
    </location>
</feature>
<evidence type="ECO:0000256" key="1">
    <source>
        <dbReference type="SAM" id="Phobius"/>
    </source>
</evidence>
<dbReference type="InterPro" id="IPR008875">
    <property type="entry name" value="TraX"/>
</dbReference>
<dbReference type="Pfam" id="PF05857">
    <property type="entry name" value="TraX"/>
    <property type="match status" value="1"/>
</dbReference>
<evidence type="ECO:0000313" key="2">
    <source>
        <dbReference type="EMBL" id="OQM39598.1"/>
    </source>
</evidence>
<feature type="transmembrane region" description="Helical" evidence="1">
    <location>
        <begin position="47"/>
        <end position="67"/>
    </location>
</feature>
<feature type="transmembrane region" description="Helical" evidence="1">
    <location>
        <begin position="21"/>
        <end position="41"/>
    </location>
</feature>
<reference evidence="2 3" key="1">
    <citation type="submission" date="2017-03" db="EMBL/GenBank/DDBJ databases">
        <authorList>
            <person name="Afonso C.L."/>
            <person name="Miller P.J."/>
            <person name="Scott M.A."/>
            <person name="Spackman E."/>
            <person name="Goraichik I."/>
            <person name="Dimitrov K.M."/>
            <person name="Suarez D.L."/>
            <person name="Swayne D.E."/>
        </authorList>
    </citation>
    <scope>NUCLEOTIDE SEQUENCE [LARGE SCALE GENOMIC DNA]</scope>
    <source>
        <strain evidence="2 3">ATCC 51113</strain>
    </source>
</reference>
<feature type="transmembrane region" description="Helical" evidence="1">
    <location>
        <begin position="132"/>
        <end position="163"/>
    </location>
</feature>
<name>A0A1V8NT46_CITBR</name>